<dbReference type="EMBL" id="JAESWA010000023">
    <property type="protein sequence ID" value="MBL4932762.1"/>
    <property type="molecule type" value="Genomic_DNA"/>
</dbReference>
<dbReference type="InterPro" id="IPR043128">
    <property type="entry name" value="Rev_trsase/Diguanyl_cyclase"/>
</dbReference>
<evidence type="ECO:0000313" key="2">
    <source>
        <dbReference type="EMBL" id="MBL4932762.1"/>
    </source>
</evidence>
<dbReference type="SUPFAM" id="SSF55073">
    <property type="entry name" value="Nucleotide cyclase"/>
    <property type="match status" value="1"/>
</dbReference>
<accession>A0A937FI68</accession>
<dbReference type="PANTHER" id="PTHR45138">
    <property type="entry name" value="REGULATORY COMPONENTS OF SENSORY TRANSDUCTION SYSTEM"/>
    <property type="match status" value="1"/>
</dbReference>
<dbReference type="GO" id="GO:0052621">
    <property type="term" value="F:diguanylate cyclase activity"/>
    <property type="evidence" value="ECO:0007669"/>
    <property type="project" value="TreeGrafter"/>
</dbReference>
<dbReference type="InterPro" id="IPR050469">
    <property type="entry name" value="Diguanylate_Cyclase"/>
</dbReference>
<dbReference type="InterPro" id="IPR000160">
    <property type="entry name" value="GGDEF_dom"/>
</dbReference>
<keyword evidence="3" id="KW-1185">Reference proteome</keyword>
<reference evidence="2" key="1">
    <citation type="submission" date="2021-01" db="EMBL/GenBank/DDBJ databases">
        <title>Genome public.</title>
        <authorList>
            <person name="Liu C."/>
            <person name="Sun Q."/>
        </authorList>
    </citation>
    <scope>NUCLEOTIDE SEQUENCE</scope>
    <source>
        <strain evidence="2">YIM B02565</strain>
    </source>
</reference>
<evidence type="ECO:0000259" key="1">
    <source>
        <dbReference type="PROSITE" id="PS50887"/>
    </source>
</evidence>
<sequence>MDCENMDKEILIKILKEKDELLKRLVLEKEKLNYYASIDPLTDVLNRRSGLVQLSKELDLSKINGNNLVVCFVDIDKFKIINDVFGHEEGDKLLINTSLILKNSIRKTDFVIRMGGDEFLVVFPETTIREVNKVWYRILKSVEESNRNNEKYNLSLSYGCYEYGNEIENKVTVNDLIRRADIEMYKIKNVKKEDFNYKYRNNVRW</sequence>
<evidence type="ECO:0000313" key="3">
    <source>
        <dbReference type="Proteomes" id="UP000623681"/>
    </source>
</evidence>
<dbReference type="GO" id="GO:0043709">
    <property type="term" value="P:cell adhesion involved in single-species biofilm formation"/>
    <property type="evidence" value="ECO:0007669"/>
    <property type="project" value="TreeGrafter"/>
</dbReference>
<dbReference type="Gene3D" id="3.30.70.270">
    <property type="match status" value="1"/>
</dbReference>
<name>A0A937FI68_9CLOT</name>
<dbReference type="PANTHER" id="PTHR45138:SF23">
    <property type="entry name" value="SIGNALING PROTEIN"/>
    <property type="match status" value="1"/>
</dbReference>
<gene>
    <name evidence="2" type="ORF">JK634_13190</name>
</gene>
<dbReference type="PROSITE" id="PS50887">
    <property type="entry name" value="GGDEF"/>
    <property type="match status" value="1"/>
</dbReference>
<dbReference type="GO" id="GO:0005886">
    <property type="term" value="C:plasma membrane"/>
    <property type="evidence" value="ECO:0007669"/>
    <property type="project" value="TreeGrafter"/>
</dbReference>
<dbReference type="RefSeq" id="WP_202768152.1">
    <property type="nucleotide sequence ID" value="NZ_JAESWA010000023.1"/>
</dbReference>
<dbReference type="Pfam" id="PF00990">
    <property type="entry name" value="GGDEF"/>
    <property type="match status" value="1"/>
</dbReference>
<feature type="domain" description="GGDEF" evidence="1">
    <location>
        <begin position="66"/>
        <end position="200"/>
    </location>
</feature>
<dbReference type="GO" id="GO:1902201">
    <property type="term" value="P:negative regulation of bacterial-type flagellum-dependent cell motility"/>
    <property type="evidence" value="ECO:0007669"/>
    <property type="project" value="TreeGrafter"/>
</dbReference>
<organism evidence="2 3">
    <name type="scientific">Clostridium paridis</name>
    <dbReference type="NCBI Taxonomy" id="2803863"/>
    <lineage>
        <taxon>Bacteria</taxon>
        <taxon>Bacillati</taxon>
        <taxon>Bacillota</taxon>
        <taxon>Clostridia</taxon>
        <taxon>Eubacteriales</taxon>
        <taxon>Clostridiaceae</taxon>
        <taxon>Clostridium</taxon>
    </lineage>
</organism>
<dbReference type="NCBIfam" id="TIGR00254">
    <property type="entry name" value="GGDEF"/>
    <property type="match status" value="1"/>
</dbReference>
<dbReference type="CDD" id="cd01949">
    <property type="entry name" value="GGDEF"/>
    <property type="match status" value="1"/>
</dbReference>
<dbReference type="InterPro" id="IPR029787">
    <property type="entry name" value="Nucleotide_cyclase"/>
</dbReference>
<proteinExistence type="predicted"/>
<comment type="caution">
    <text evidence="2">The sequence shown here is derived from an EMBL/GenBank/DDBJ whole genome shotgun (WGS) entry which is preliminary data.</text>
</comment>
<protein>
    <submittedName>
        <fullName evidence="2">GGDEF domain-containing protein</fullName>
    </submittedName>
</protein>
<dbReference type="AlphaFoldDB" id="A0A937FI68"/>
<dbReference type="SMART" id="SM00267">
    <property type="entry name" value="GGDEF"/>
    <property type="match status" value="1"/>
</dbReference>
<dbReference type="Proteomes" id="UP000623681">
    <property type="component" value="Unassembled WGS sequence"/>
</dbReference>